<evidence type="ECO:0000256" key="2">
    <source>
        <dbReference type="ARBA" id="ARBA00022617"/>
    </source>
</evidence>
<keyword evidence="3 5" id="KW-0479">Metal-binding</keyword>
<dbReference type="CDD" id="cd00454">
    <property type="entry name" value="TrHb1_N"/>
    <property type="match status" value="1"/>
</dbReference>
<accession>A0AAN1WJE5</accession>
<gene>
    <name evidence="7" type="ORF">MARGE09_P2939</name>
</gene>
<sequence>MKLSHIVLKLAAVVIISLCSACATTPQKNLFIALGGEQGVQSLVDKMITAIGKDPKIFDYFAETKVSRFRQKLYLHFCHVADGPCTYDGDTMIDVHTGMNINEADFNHLVDILVDAMTQQGIKNTTQNALLKKLAPLRQDIIYR</sequence>
<feature type="signal peptide" evidence="6">
    <location>
        <begin position="1"/>
        <end position="23"/>
    </location>
</feature>
<protein>
    <submittedName>
        <fullName evidence="7">Hemoglobin</fullName>
    </submittedName>
</protein>
<dbReference type="Proteomes" id="UP001320119">
    <property type="component" value="Chromosome"/>
</dbReference>
<evidence type="ECO:0000313" key="8">
    <source>
        <dbReference type="Proteomes" id="UP001320119"/>
    </source>
</evidence>
<dbReference type="AlphaFoldDB" id="A0AAN1WJE5"/>
<keyword evidence="1" id="KW-0813">Transport</keyword>
<dbReference type="Gene3D" id="1.10.490.10">
    <property type="entry name" value="Globins"/>
    <property type="match status" value="1"/>
</dbReference>
<evidence type="ECO:0000313" key="7">
    <source>
        <dbReference type="EMBL" id="BCD98738.1"/>
    </source>
</evidence>
<keyword evidence="6" id="KW-0732">Signal</keyword>
<organism evidence="7 8">
    <name type="scientific">Marinagarivorans cellulosilyticus</name>
    <dbReference type="NCBI Taxonomy" id="2721545"/>
    <lineage>
        <taxon>Bacteria</taxon>
        <taxon>Pseudomonadati</taxon>
        <taxon>Pseudomonadota</taxon>
        <taxon>Gammaproteobacteria</taxon>
        <taxon>Cellvibrionales</taxon>
        <taxon>Cellvibrionaceae</taxon>
        <taxon>Marinagarivorans</taxon>
    </lineage>
</organism>
<dbReference type="InterPro" id="IPR009050">
    <property type="entry name" value="Globin-like_sf"/>
</dbReference>
<dbReference type="GO" id="GO:0019825">
    <property type="term" value="F:oxygen binding"/>
    <property type="evidence" value="ECO:0007669"/>
    <property type="project" value="InterPro"/>
</dbReference>
<keyword evidence="2 5" id="KW-0349">Heme</keyword>
<evidence type="ECO:0000256" key="6">
    <source>
        <dbReference type="SAM" id="SignalP"/>
    </source>
</evidence>
<feature type="binding site" description="distal binding residue" evidence="5">
    <location>
        <position position="96"/>
    </location>
    <ligand>
        <name>heme</name>
        <dbReference type="ChEBI" id="CHEBI:30413"/>
    </ligand>
    <ligandPart>
        <name>Fe</name>
        <dbReference type="ChEBI" id="CHEBI:18248"/>
    </ligandPart>
</feature>
<keyword evidence="4 5" id="KW-0408">Iron</keyword>
<proteinExistence type="predicted"/>
<keyword evidence="8" id="KW-1185">Reference proteome</keyword>
<evidence type="ECO:0000256" key="4">
    <source>
        <dbReference type="ARBA" id="ARBA00023004"/>
    </source>
</evidence>
<evidence type="ECO:0000256" key="1">
    <source>
        <dbReference type="ARBA" id="ARBA00022448"/>
    </source>
</evidence>
<dbReference type="Pfam" id="PF01152">
    <property type="entry name" value="Bac_globin"/>
    <property type="match status" value="1"/>
</dbReference>
<dbReference type="KEGG" id="marq:MARGE09_P2939"/>
<dbReference type="InterPro" id="IPR001486">
    <property type="entry name" value="Hemoglobin_trunc"/>
</dbReference>
<dbReference type="GO" id="GO:0020037">
    <property type="term" value="F:heme binding"/>
    <property type="evidence" value="ECO:0007669"/>
    <property type="project" value="InterPro"/>
</dbReference>
<evidence type="ECO:0000256" key="5">
    <source>
        <dbReference type="PIRSR" id="PIRSR601486-1"/>
    </source>
</evidence>
<evidence type="ECO:0000256" key="3">
    <source>
        <dbReference type="ARBA" id="ARBA00022723"/>
    </source>
</evidence>
<dbReference type="InterPro" id="IPR012292">
    <property type="entry name" value="Globin/Proto"/>
</dbReference>
<dbReference type="EMBL" id="AP023086">
    <property type="protein sequence ID" value="BCD98738.1"/>
    <property type="molecule type" value="Genomic_DNA"/>
</dbReference>
<name>A0AAN1WJE5_9GAMM</name>
<feature type="chain" id="PRO_5043055889" evidence="6">
    <location>
        <begin position="24"/>
        <end position="144"/>
    </location>
</feature>
<dbReference type="SUPFAM" id="SSF46458">
    <property type="entry name" value="Globin-like"/>
    <property type="match status" value="1"/>
</dbReference>
<dbReference type="GO" id="GO:0046872">
    <property type="term" value="F:metal ion binding"/>
    <property type="evidence" value="ECO:0007669"/>
    <property type="project" value="UniProtKB-KW"/>
</dbReference>
<reference evidence="7 8" key="1">
    <citation type="journal article" date="2022" name="IScience">
        <title>An ultrasensitive nanofiber-based assay for enzymatic hydrolysis and deep-sea microbial degradation of cellulose.</title>
        <authorList>
            <person name="Tsudome M."/>
            <person name="Tachioka M."/>
            <person name="Miyazaki M."/>
            <person name="Uchimura K."/>
            <person name="Tsuda M."/>
            <person name="Takaki Y."/>
            <person name="Deguchi S."/>
        </authorList>
    </citation>
    <scope>NUCLEOTIDE SEQUENCE [LARGE SCALE GENOMIC DNA]</scope>
    <source>
        <strain evidence="7 8">GE09</strain>
    </source>
</reference>
<dbReference type="RefSeq" id="WP_236983276.1">
    <property type="nucleotide sequence ID" value="NZ_AP023086.1"/>
</dbReference>